<feature type="transmembrane region" description="Helical" evidence="5">
    <location>
        <begin position="403"/>
        <end position="425"/>
    </location>
</feature>
<evidence type="ECO:0000256" key="5">
    <source>
        <dbReference type="SAM" id="Phobius"/>
    </source>
</evidence>
<evidence type="ECO:0000256" key="1">
    <source>
        <dbReference type="ARBA" id="ARBA00004141"/>
    </source>
</evidence>
<proteinExistence type="predicted"/>
<gene>
    <name evidence="7" type="ORF">SDC9_59143</name>
</gene>
<evidence type="ECO:0000256" key="2">
    <source>
        <dbReference type="ARBA" id="ARBA00022692"/>
    </source>
</evidence>
<feature type="domain" description="O-antigen ligase-related" evidence="6">
    <location>
        <begin position="249"/>
        <end position="410"/>
    </location>
</feature>
<name>A0A644X9P4_9ZZZZ</name>
<feature type="transmembrane region" description="Helical" evidence="5">
    <location>
        <begin position="264"/>
        <end position="281"/>
    </location>
</feature>
<dbReference type="Pfam" id="PF04932">
    <property type="entry name" value="Wzy_C"/>
    <property type="match status" value="1"/>
</dbReference>
<evidence type="ECO:0000256" key="4">
    <source>
        <dbReference type="ARBA" id="ARBA00023136"/>
    </source>
</evidence>
<keyword evidence="2 5" id="KW-0812">Transmembrane</keyword>
<reference evidence="7" key="1">
    <citation type="submission" date="2019-08" db="EMBL/GenBank/DDBJ databases">
        <authorList>
            <person name="Kucharzyk K."/>
            <person name="Murdoch R.W."/>
            <person name="Higgins S."/>
            <person name="Loffler F."/>
        </authorList>
    </citation>
    <scope>NUCLEOTIDE SEQUENCE</scope>
</reference>
<feature type="transmembrane region" description="Helical" evidence="5">
    <location>
        <begin position="288"/>
        <end position="306"/>
    </location>
</feature>
<feature type="transmembrane region" description="Helical" evidence="5">
    <location>
        <begin position="18"/>
        <end position="36"/>
    </location>
</feature>
<protein>
    <recommendedName>
        <fullName evidence="6">O-antigen ligase-related domain-containing protein</fullName>
    </recommendedName>
</protein>
<dbReference type="AlphaFoldDB" id="A0A644X9P4"/>
<feature type="transmembrane region" description="Helical" evidence="5">
    <location>
        <begin position="463"/>
        <end position="481"/>
    </location>
</feature>
<dbReference type="PANTHER" id="PTHR37422:SF13">
    <property type="entry name" value="LIPOPOLYSACCHARIDE BIOSYNTHESIS PROTEIN PA4999-RELATED"/>
    <property type="match status" value="1"/>
</dbReference>
<dbReference type="InterPro" id="IPR007016">
    <property type="entry name" value="O-antigen_ligase-rel_domated"/>
</dbReference>
<evidence type="ECO:0000256" key="3">
    <source>
        <dbReference type="ARBA" id="ARBA00022989"/>
    </source>
</evidence>
<comment type="caution">
    <text evidence="7">The sequence shown here is derived from an EMBL/GenBank/DDBJ whole genome shotgun (WGS) entry which is preliminary data.</text>
</comment>
<organism evidence="7">
    <name type="scientific">bioreactor metagenome</name>
    <dbReference type="NCBI Taxonomy" id="1076179"/>
    <lineage>
        <taxon>unclassified sequences</taxon>
        <taxon>metagenomes</taxon>
        <taxon>ecological metagenomes</taxon>
    </lineage>
</organism>
<feature type="transmembrane region" description="Helical" evidence="5">
    <location>
        <begin position="144"/>
        <end position="166"/>
    </location>
</feature>
<sequence>MSTGSVKTFLSSTRTERWVLVLSLLFLMANLAAIVFKENYFLSLVPVFLALVYLYFFSVDTLFLIIAFASPLAINLSDWDSRLAVSLPTEPLLAGLLLIFLLKSLYEPKNWKPFLRNPVTIAFILYFVWLAFSSFTSQMPMVSWKFLISHLWLIVPMYFFGTRLFFIKETTQRNFVVVQFISLTIVAVYTLIRHAGYHFGDNESHWVMQPFYKDHAIYGSALALFIPVMFFLFTDRKYNFTQKFFIMSAIIVLTLALLFSYSRAAWLGFFIAIGIGVIVLFRIKFKVILMGLLTLLLAGLFFQSQIMHRLEKNKQDSSEDIVENIESMSNISTDASNLERLNRWNCAFRMAKDYPLTGTGPGTYQFLYAPYQFSYEKTVISTNAGTLGNAHSEFLGAMAETGFPGMLIVIFLVFSVFYYGFLTYSRLRNIDRSKARFVLGLLLGLVTYFVHGFLNNFLDSDKIAIPVWGFAAIIVANGIAIQGKGKNPAEGEK</sequence>
<feature type="transmembrane region" description="Helical" evidence="5">
    <location>
        <begin position="175"/>
        <end position="195"/>
    </location>
</feature>
<dbReference type="InterPro" id="IPR051533">
    <property type="entry name" value="WaaL-like"/>
</dbReference>
<evidence type="ECO:0000313" key="7">
    <source>
        <dbReference type="EMBL" id="MPM12789.1"/>
    </source>
</evidence>
<comment type="subcellular location">
    <subcellularLocation>
        <location evidence="1">Membrane</location>
        <topology evidence="1">Multi-pass membrane protein</topology>
    </subcellularLocation>
</comment>
<dbReference type="EMBL" id="VSSQ01002022">
    <property type="protein sequence ID" value="MPM12789.1"/>
    <property type="molecule type" value="Genomic_DNA"/>
</dbReference>
<accession>A0A644X9P4</accession>
<evidence type="ECO:0000259" key="6">
    <source>
        <dbReference type="Pfam" id="PF04932"/>
    </source>
</evidence>
<feature type="transmembrane region" description="Helical" evidence="5">
    <location>
        <begin position="215"/>
        <end position="233"/>
    </location>
</feature>
<feature type="transmembrane region" description="Helical" evidence="5">
    <location>
        <begin position="48"/>
        <end position="71"/>
    </location>
</feature>
<feature type="transmembrane region" description="Helical" evidence="5">
    <location>
        <begin position="114"/>
        <end position="132"/>
    </location>
</feature>
<keyword evidence="3 5" id="KW-1133">Transmembrane helix</keyword>
<dbReference type="GO" id="GO:0016020">
    <property type="term" value="C:membrane"/>
    <property type="evidence" value="ECO:0007669"/>
    <property type="project" value="UniProtKB-SubCell"/>
</dbReference>
<dbReference type="PANTHER" id="PTHR37422">
    <property type="entry name" value="TEICHURONIC ACID BIOSYNTHESIS PROTEIN TUAE"/>
    <property type="match status" value="1"/>
</dbReference>
<feature type="transmembrane region" description="Helical" evidence="5">
    <location>
        <begin position="240"/>
        <end position="258"/>
    </location>
</feature>
<keyword evidence="4 5" id="KW-0472">Membrane</keyword>
<feature type="transmembrane region" description="Helical" evidence="5">
    <location>
        <begin position="437"/>
        <end position="457"/>
    </location>
</feature>
<feature type="transmembrane region" description="Helical" evidence="5">
    <location>
        <begin position="83"/>
        <end position="102"/>
    </location>
</feature>